<dbReference type="InterPro" id="IPR000630">
    <property type="entry name" value="Ribosomal_uS8"/>
</dbReference>
<evidence type="ECO:0000256" key="3">
    <source>
        <dbReference type="ARBA" id="ARBA00023274"/>
    </source>
</evidence>
<comment type="similarity">
    <text evidence="1">Belongs to the universal ribosomal protein uS8 family.</text>
</comment>
<geneLocation type="mitochondrion" evidence="4"/>
<keyword evidence="3" id="KW-0687">Ribonucleoprotein</keyword>
<protein>
    <submittedName>
        <fullName evidence="4">Ribosomal protein S8</fullName>
    </submittedName>
</protein>
<evidence type="ECO:0000256" key="2">
    <source>
        <dbReference type="ARBA" id="ARBA00022980"/>
    </source>
</evidence>
<evidence type="ECO:0000256" key="1">
    <source>
        <dbReference type="ARBA" id="ARBA00006471"/>
    </source>
</evidence>
<name>A0A0B5GMZ3_STALP</name>
<evidence type="ECO:0000313" key="4">
    <source>
        <dbReference type="EMBL" id="AJF22928.1"/>
    </source>
</evidence>
<organism evidence="4">
    <name type="scientific">Stachyamoeba lipophora</name>
    <dbReference type="NCBI Taxonomy" id="463046"/>
    <lineage>
        <taxon>Eukaryota</taxon>
        <taxon>Discoba</taxon>
        <taxon>Heterolobosea</taxon>
        <taxon>Tetramitia</taxon>
        <taxon>Eutetramitia</taxon>
        <taxon>Gruberellidae</taxon>
        <taxon>Stachyamoeba</taxon>
    </lineage>
</organism>
<dbReference type="Pfam" id="PF00410">
    <property type="entry name" value="Ribosomal_S8"/>
    <property type="match status" value="1"/>
</dbReference>
<dbReference type="Gene3D" id="3.30.1490.10">
    <property type="match status" value="1"/>
</dbReference>
<dbReference type="EMBL" id="KP165388">
    <property type="protein sequence ID" value="AJF22928.1"/>
    <property type="molecule type" value="Genomic_DNA"/>
</dbReference>
<dbReference type="GO" id="GO:0003735">
    <property type="term" value="F:structural constituent of ribosome"/>
    <property type="evidence" value="ECO:0007669"/>
    <property type="project" value="InterPro"/>
</dbReference>
<gene>
    <name evidence="4" type="primary">rps8</name>
</gene>
<reference evidence="4" key="1">
    <citation type="journal article" date="2014" name="Nucleic Acids Res.">
        <title>Widespread occurrence of organelle genome-encoded 5S rRNAs including permuted molecules.</title>
        <authorList>
            <person name="Valach M."/>
            <person name="Burger G."/>
            <person name="Gray M.W."/>
            <person name="Lang B.F."/>
        </authorList>
    </citation>
    <scope>NUCLEOTIDE SEQUENCE</scope>
    <source>
        <strain evidence="4">ATCC 50324</strain>
    </source>
</reference>
<sequence>MIIVNNYVCNFIAILNYSIYTNRFFCRIPYRKVGEQLCSLLFKHGYILSYRCITYKNKDYIYVMMKCVKNINPLYQLKMISRPGSSIYWTVNKLTDELSSGSVYTQYVISTPKGILLSNVAVEKQIGGKVLFRIN</sequence>
<keyword evidence="2 4" id="KW-0689">Ribosomal protein</keyword>
<proteinExistence type="inferred from homology"/>
<dbReference type="InterPro" id="IPR035987">
    <property type="entry name" value="Ribosomal_uS8_sf"/>
</dbReference>
<dbReference type="GeneID" id="22976117"/>
<keyword evidence="4" id="KW-0496">Mitochondrion</keyword>
<dbReference type="GO" id="GO:1990904">
    <property type="term" value="C:ribonucleoprotein complex"/>
    <property type="evidence" value="ECO:0007669"/>
    <property type="project" value="UniProtKB-KW"/>
</dbReference>
<dbReference type="SUPFAM" id="SSF56047">
    <property type="entry name" value="Ribosomal protein S8"/>
    <property type="match status" value="1"/>
</dbReference>
<dbReference type="RefSeq" id="YP_009118131.1">
    <property type="nucleotide sequence ID" value="NC_026312.1"/>
</dbReference>
<accession>A0A0B5GMZ3</accession>
<dbReference type="AlphaFoldDB" id="A0A0B5GMZ3"/>
<dbReference type="GO" id="GO:0005840">
    <property type="term" value="C:ribosome"/>
    <property type="evidence" value="ECO:0007669"/>
    <property type="project" value="UniProtKB-KW"/>
</dbReference>
<dbReference type="GO" id="GO:0006412">
    <property type="term" value="P:translation"/>
    <property type="evidence" value="ECO:0007669"/>
    <property type="project" value="InterPro"/>
</dbReference>